<dbReference type="PANTHER" id="PTHR40094:SF1">
    <property type="entry name" value="UBIQUITIN DOMAIN-CONTAINING PROTEIN"/>
    <property type="match status" value="1"/>
</dbReference>
<dbReference type="SUPFAM" id="SSF57414">
    <property type="entry name" value="Hairpin loop containing domain-like"/>
    <property type="match status" value="1"/>
</dbReference>
<dbReference type="InterPro" id="IPR001599">
    <property type="entry name" value="Macroglobln_a2"/>
</dbReference>
<feature type="domain" description="Apple" evidence="7">
    <location>
        <begin position="22"/>
        <end position="89"/>
    </location>
</feature>
<evidence type="ECO:0000256" key="2">
    <source>
        <dbReference type="ARBA" id="ARBA00022729"/>
    </source>
</evidence>
<dbReference type="InterPro" id="IPR021868">
    <property type="entry name" value="Alpha_2_Macroglob_MG3"/>
</dbReference>
<evidence type="ECO:0000259" key="7">
    <source>
        <dbReference type="PROSITE" id="PS50948"/>
    </source>
</evidence>
<evidence type="ECO:0000256" key="1">
    <source>
        <dbReference type="ARBA" id="ARBA00010556"/>
    </source>
</evidence>
<dbReference type="RefSeq" id="WP_220231405.1">
    <property type="nucleotide sequence ID" value="NZ_JAICBX010000007.1"/>
</dbReference>
<feature type="coiled-coil region" evidence="5">
    <location>
        <begin position="212"/>
        <end position="239"/>
    </location>
</feature>
<dbReference type="EMBL" id="JAICBX010000007">
    <property type="protein sequence ID" value="MBW8640559.1"/>
    <property type="molecule type" value="Genomic_DNA"/>
</dbReference>
<dbReference type="InterPro" id="IPR026284">
    <property type="entry name" value="A2MG_proteobact"/>
</dbReference>
<evidence type="ECO:0000313" key="9">
    <source>
        <dbReference type="Proteomes" id="UP001196509"/>
    </source>
</evidence>
<comment type="similarity">
    <text evidence="1">Belongs to the protease inhibitor I39 (alpha-2-macroglobulin) family. Bacterial alpha-2-macroglobulin subfamily.</text>
</comment>
<organism evidence="8 9">
    <name type="scientific">Flavimaribacter sediminis</name>
    <dbReference type="NCBI Taxonomy" id="2865987"/>
    <lineage>
        <taxon>Bacteria</taxon>
        <taxon>Pseudomonadati</taxon>
        <taxon>Pseudomonadota</taxon>
        <taxon>Alphaproteobacteria</taxon>
        <taxon>Hyphomicrobiales</taxon>
        <taxon>Rhizobiaceae</taxon>
        <taxon>Flavimaribacter</taxon>
    </lineage>
</organism>
<dbReference type="Pfam" id="PF21142">
    <property type="entry name" value="A2M_bMG2"/>
    <property type="match status" value="1"/>
</dbReference>
<reference evidence="8" key="1">
    <citation type="submission" date="2021-08" db="EMBL/GenBank/DDBJ databases">
        <title>Hoeflea bacterium WL0058 sp. nov., isolated from the sediment.</title>
        <authorList>
            <person name="Wang L."/>
            <person name="Zhang D."/>
        </authorList>
    </citation>
    <scope>NUCLEOTIDE SEQUENCE</scope>
    <source>
        <strain evidence="8">WL0058</strain>
    </source>
</reference>
<dbReference type="Proteomes" id="UP001196509">
    <property type="component" value="Unassembled WGS sequence"/>
</dbReference>
<dbReference type="Pfam" id="PF17962">
    <property type="entry name" value="bMG6"/>
    <property type="match status" value="1"/>
</dbReference>
<keyword evidence="3" id="KW-0677">Repeat</keyword>
<dbReference type="Gene3D" id="2.60.40.1930">
    <property type="match status" value="1"/>
</dbReference>
<keyword evidence="4" id="KW-1015">Disulfide bond</keyword>
<dbReference type="Pfam" id="PF17973">
    <property type="entry name" value="bMG10"/>
    <property type="match status" value="1"/>
</dbReference>
<dbReference type="SMART" id="SM01360">
    <property type="entry name" value="A2M"/>
    <property type="match status" value="1"/>
</dbReference>
<dbReference type="Pfam" id="PF01835">
    <property type="entry name" value="MG2"/>
    <property type="match status" value="1"/>
</dbReference>
<dbReference type="Gene3D" id="1.25.40.10">
    <property type="entry name" value="Tetratricopeptide repeat domain"/>
    <property type="match status" value="1"/>
</dbReference>
<dbReference type="InterPro" id="IPR011625">
    <property type="entry name" value="A2M_N_BRD"/>
</dbReference>
<name>A0AAE2ZRB3_9HYPH</name>
<dbReference type="SMART" id="SM00223">
    <property type="entry name" value="APPLE"/>
    <property type="match status" value="1"/>
</dbReference>
<evidence type="ECO:0000256" key="6">
    <source>
        <dbReference type="SAM" id="SignalP"/>
    </source>
</evidence>
<dbReference type="PANTHER" id="PTHR40094">
    <property type="entry name" value="ALPHA-2-MACROGLOBULIN HOMOLOG"/>
    <property type="match status" value="1"/>
</dbReference>
<dbReference type="Pfam" id="PF07678">
    <property type="entry name" value="TED_complement"/>
    <property type="match status" value="1"/>
</dbReference>
<gene>
    <name evidence="8" type="ORF">K1W69_25425</name>
</gene>
<evidence type="ECO:0000256" key="5">
    <source>
        <dbReference type="SAM" id="Coils"/>
    </source>
</evidence>
<feature type="signal peptide" evidence="6">
    <location>
        <begin position="1"/>
        <end position="21"/>
    </location>
</feature>
<accession>A0AAE2ZRB3</accession>
<dbReference type="InterPro" id="IPR008930">
    <property type="entry name" value="Terpenoid_cyclase/PrenylTrfase"/>
</dbReference>
<dbReference type="Pfam" id="PF00024">
    <property type="entry name" value="PAN_1"/>
    <property type="match status" value="1"/>
</dbReference>
<dbReference type="GO" id="GO:0004866">
    <property type="term" value="F:endopeptidase inhibitor activity"/>
    <property type="evidence" value="ECO:0007669"/>
    <property type="project" value="InterPro"/>
</dbReference>
<sequence length="1814" mass="194620">MLALAAVLLVLTPVGATSAFGADERRIETFENQDFFGHDLRTERDVTLEECKSVCLADGRCKAFTYNTNAGWCFLKSDFSQAQSFDGAVSGRVVTVAAEPDIGPAAVLSFLPEGYVQEASRFRATLPRSDAGFARLVAAAQRQMQARDYQPAIANLKAALSHQPDSISSWLDLARAAADKLNLDGSNDWQLKQTATAAALNAYQLTRTATERAQALDLLAKALENREQYRAALESYKESLALVDSQQVLADFQDLKARKGFRVVEHVVEADGRTGRICVRLSDPLVKSGVDYASFVTVDGQSAAAINASGNEVCVEGLEHGREYRLTLRPGLPAAVGEVLERPIVINAYVRDRAPSVRFTGDSFVLPNSARHGIPVVSVNTSEVEIRLYRIGDRSLASLLSGSQFLRQLDAYDASGIRDDLGEQVWEGTLDVSPELNAEVITGFPVDEALPERRPGVYVMTATAKDAQLDNWSDRATQWFVVSDIGLSTYTGADGMSVFARSLATAEPSAGVTLQLLARNNEVLGEAVTDDQGRAHFPSGYVRGQAGLAPAVLTAADGSEDFVFLDLTRAGFDLSDRGVTGRPSPGPIDLYAWTERGIYRAGETVHLAALARDDTAATIGDLPLTFIVTRPDGKESQRIVETGGQAGGYELDLDLPQNAMHGAWTVGIHSDPDGPALSEKMFLVEDFRPDRIEFDLDAPAAPIEPGGLAEVGVDGRYLYGAPASGLALEADLKVRSVRERADAPGFMFGLAEEDDISAQIPVNQPAPLDAQGQGTVDIALSGLPATTRPLVADLTVRMRESGGRAVERNASMPVAPADVMIGVRPQFANGKLAENTVAGFQVAAFAPDGVRQALGDVSWSLKRIERHYQWYSAGGRWRYEPVEFTKDVDNGRIALSADAVSEISVPVGWGRYRLDLETDDAMGPATSVEFTAGWYVSAASTETPDGLEIALDGESYEPGQTAKLNISPRFAGVALITVANDRMREVLTASVPADGAVVDLPVGDDWGAGAYVTVTLFRPGEDVETRLPSRAIGVKWLTIDPGDRVLDVALDIPDMIRPDQTLSVPVKISGAGAGEARFTLAAVDVGILNLTAYEPPDPEAWYFGQRRLGIEIRDLFGRLIDGSQGVMGAIRTGGDGPGMVQQGSPPKQKLVSLFSGIVETDENGEAKVDFTIPQFNGTLKLMAVAWTAAGVGQANRELIVRDPVVITTSLPKFLAPEDVSELRIDLANTDGPAGPYTILVDVGEAIELDTTELPETIELAQGEKTTLIAGLKAVRPGVSDIVVHLSGPDGLNLVHEEQLGVRPGVLPVTTRMELPLAANGGSAVIDSELLAASYLQGATVTIDVSGSGIDVPALLMSLDRYPYGCAEQTTSRALPLLYLSELDAPESLLRDEGVRERVEKAIARVLSYQSAGGSFGLWGPGGGDLWLDSYVSDFLTRAVETGYDVPDQAMRLSLDNLQNRLSYTNDLEDDGDSIAYALYVLARNKRASAGDLRYYADTRIGDFSSAMARAQIAAALSIYGDVERSARAFDSAWFLASGVEQASRQTSWYASPLRDDAAMLALAGESRPAPAEIGDMIKLVSDGQRRKPAQSTQEQAWMLLAARAVQETNADLSLEVDGVAHGGSYRAEIDGEELAVNPVRIKNTGTEPVNAVVTAVAAPVQPPSASGNGYKIERGYYDLEGQPVSIDQVEQNQRFVAVITVAKDNPLPAQIIVTDLLPAGLEIDNPRLVDSAQLSGFSWLGETKAAHTEFRDDRFAAAFETGYKAGEVFRMAYVVRAVSPGLYTHPAAQVEDMYRPEYSARTATRWMEVKGAGQ</sequence>
<dbReference type="InterPro" id="IPR041246">
    <property type="entry name" value="Bact_MG10"/>
</dbReference>
<dbReference type="SMART" id="SM01419">
    <property type="entry name" value="Thiol-ester_cl"/>
    <property type="match status" value="1"/>
</dbReference>
<evidence type="ECO:0000256" key="4">
    <source>
        <dbReference type="ARBA" id="ARBA00023157"/>
    </source>
</evidence>
<dbReference type="Gene3D" id="1.50.10.20">
    <property type="match status" value="1"/>
</dbReference>
<dbReference type="SMART" id="SM01359">
    <property type="entry name" value="A2M_N_2"/>
    <property type="match status" value="1"/>
</dbReference>
<dbReference type="InterPro" id="IPR002890">
    <property type="entry name" value="MG2"/>
</dbReference>
<dbReference type="Pfam" id="PF17972">
    <property type="entry name" value="bMG5"/>
    <property type="match status" value="1"/>
</dbReference>
<dbReference type="InterPro" id="IPR047565">
    <property type="entry name" value="Alpha-macroglob_thiol-ester_cl"/>
</dbReference>
<protein>
    <submittedName>
        <fullName evidence="8">Alpha-2-macroglobulin family protein</fullName>
    </submittedName>
</protein>
<dbReference type="SUPFAM" id="SSF48239">
    <property type="entry name" value="Terpenoid cyclases/Protein prenyltransferases"/>
    <property type="match status" value="1"/>
</dbReference>
<dbReference type="InterPro" id="IPR041462">
    <property type="entry name" value="Bact_A2M_MG6"/>
</dbReference>
<dbReference type="InterPro" id="IPR049120">
    <property type="entry name" value="A2M_bMG2"/>
</dbReference>
<dbReference type="GO" id="GO:0006508">
    <property type="term" value="P:proteolysis"/>
    <property type="evidence" value="ECO:0007669"/>
    <property type="project" value="InterPro"/>
</dbReference>
<dbReference type="Pfam" id="PF11974">
    <property type="entry name" value="bMG3"/>
    <property type="match status" value="1"/>
</dbReference>
<dbReference type="PROSITE" id="PS50948">
    <property type="entry name" value="PAN"/>
    <property type="match status" value="1"/>
</dbReference>
<dbReference type="PIRSF" id="PIRSF038980">
    <property type="entry name" value="A2M_bac"/>
    <property type="match status" value="1"/>
</dbReference>
<dbReference type="InterPro" id="IPR051802">
    <property type="entry name" value="YfhM-like"/>
</dbReference>
<keyword evidence="9" id="KW-1185">Reference proteome</keyword>
<dbReference type="CDD" id="cd01100">
    <property type="entry name" value="APPLE_Factor_XI_like"/>
    <property type="match status" value="1"/>
</dbReference>
<keyword evidence="2 6" id="KW-0732">Signal</keyword>
<dbReference type="SUPFAM" id="SSF48452">
    <property type="entry name" value="TPR-like"/>
    <property type="match status" value="1"/>
</dbReference>
<dbReference type="CDD" id="cd02891">
    <property type="entry name" value="A2M_like"/>
    <property type="match status" value="1"/>
</dbReference>
<dbReference type="Gene3D" id="3.50.4.10">
    <property type="entry name" value="Hepatocyte Growth Factor"/>
    <property type="match status" value="1"/>
</dbReference>
<dbReference type="InterPro" id="IPR011990">
    <property type="entry name" value="TPR-like_helical_dom_sf"/>
</dbReference>
<evidence type="ECO:0000313" key="8">
    <source>
        <dbReference type="EMBL" id="MBW8640559.1"/>
    </source>
</evidence>
<dbReference type="InterPro" id="IPR000177">
    <property type="entry name" value="Apple"/>
</dbReference>
<evidence type="ECO:0000256" key="3">
    <source>
        <dbReference type="ARBA" id="ARBA00022737"/>
    </source>
</evidence>
<dbReference type="GO" id="GO:0005615">
    <property type="term" value="C:extracellular space"/>
    <property type="evidence" value="ECO:0007669"/>
    <property type="project" value="InterPro"/>
</dbReference>
<keyword evidence="5" id="KW-0175">Coiled coil</keyword>
<dbReference type="InterPro" id="IPR011626">
    <property type="entry name" value="Alpha-macroglobulin_TED"/>
</dbReference>
<dbReference type="Pfam" id="PF07703">
    <property type="entry name" value="A2M_BRD"/>
    <property type="match status" value="1"/>
</dbReference>
<dbReference type="Pfam" id="PF00207">
    <property type="entry name" value="A2M"/>
    <property type="match status" value="1"/>
</dbReference>
<feature type="chain" id="PRO_5042225752" evidence="6">
    <location>
        <begin position="22"/>
        <end position="1814"/>
    </location>
</feature>
<proteinExistence type="inferred from homology"/>
<dbReference type="InterPro" id="IPR041203">
    <property type="entry name" value="Bact_A2M_MG5"/>
</dbReference>
<comment type="caution">
    <text evidence="8">The sequence shown here is derived from an EMBL/GenBank/DDBJ whole genome shotgun (WGS) entry which is preliminary data.</text>
</comment>
<dbReference type="InterPro" id="IPR003609">
    <property type="entry name" value="Pan_app"/>
</dbReference>